<evidence type="ECO:0000313" key="1">
    <source>
        <dbReference type="EMBL" id="KAJ3540080.1"/>
    </source>
</evidence>
<protein>
    <submittedName>
        <fullName evidence="1">Uncharacterized protein</fullName>
    </submittedName>
</protein>
<dbReference type="EMBL" id="JANHOG010001268">
    <property type="protein sequence ID" value="KAJ3540080.1"/>
    <property type="molecule type" value="Genomic_DNA"/>
</dbReference>
<sequence length="867" mass="96643">MNLEKEHPSLLKRDSTVQIELINGKTPTRGSDDAIGLDLYASQSVEIQAGTRALVPTGIKVKLPTSTYGRIAPRSGLSLKGIDVAAGVIDRDYRGEVQVVLINNSHIPLKVNIGDRIAQLIVERIATVEVETVDSLESTQRKLAHGTLTEVGETYPVNNFCFAEYNCPVDTIEEHEGLGAVRKPDILGLRRPIANKLVAKSSKTSQATVRWTDILLVLELKFQNSEALLRSLEAERDWRNLEPIDSAGSSAQSSKKKKKPAKKPYRSKRQPRNKGESPSQFDGNLLTGLREKDIYLSEGAMKSADPETSEMAGVSAAVQTASYVLELLSCTYGTCQFGLSVILKDDAISLWYYDASGILYSADPVSIIKNFETFAAIIVSFTCCTSEQFSFLPTSVLHPHIPYPCHFPSQNLDEGTVIIHDPDMKRNINITLDESIFTQYILVGRRTFLYTLETDPVIGSKKLIMKVSYQVTTQRNKYDLVDTAKQVKKLSDGAREVFLKKSEQQAKYKDQVLRAVIYTRYSLIKSLFAENILLIPVIVDQMIDCLSNLWYKANMLHHDISINNIMYEKRGDYYHFVLIDFDMAIKLLSDDISSYIPSLKHRTGTLPFMAHELIKDAHEATMIRHRKWVPKRHVLYYDLQSLFWVSLCALEAGWEPKVFDENTIGGSITPQALKDALSLYMPFKQDGLVAELRETIEEMGGGALMHMHHTEESAAGPSTVEAISRVIAKDTAENARHDGGDSRIELPTVEIVPQATAEDTGGDANDAEQMLRAPPLKHKSRAATKKAGEGVDVQGLGGPAPKRKPQAAAKKKAGVPARKPLQQDSELPVPDSAPRRQTRKRAQPQEQEIAVENEIRVRLRPHRKVTY</sequence>
<dbReference type="Proteomes" id="UP001148662">
    <property type="component" value="Unassembled WGS sequence"/>
</dbReference>
<evidence type="ECO:0000313" key="2">
    <source>
        <dbReference type="Proteomes" id="UP001148662"/>
    </source>
</evidence>
<comment type="caution">
    <text evidence="1">The sequence shown here is derived from an EMBL/GenBank/DDBJ whole genome shotgun (WGS) entry which is preliminary data.</text>
</comment>
<keyword evidence="2" id="KW-1185">Reference proteome</keyword>
<gene>
    <name evidence="1" type="ORF">NM688_g6276</name>
</gene>
<proteinExistence type="predicted"/>
<accession>A0ACC1SI53</accession>
<reference evidence="1" key="1">
    <citation type="submission" date="2022-07" db="EMBL/GenBank/DDBJ databases">
        <title>Genome Sequence of Phlebia brevispora.</title>
        <authorList>
            <person name="Buettner E."/>
        </authorList>
    </citation>
    <scope>NUCLEOTIDE SEQUENCE</scope>
    <source>
        <strain evidence="1">MPL23</strain>
    </source>
</reference>
<organism evidence="1 2">
    <name type="scientific">Phlebia brevispora</name>
    <dbReference type="NCBI Taxonomy" id="194682"/>
    <lineage>
        <taxon>Eukaryota</taxon>
        <taxon>Fungi</taxon>
        <taxon>Dikarya</taxon>
        <taxon>Basidiomycota</taxon>
        <taxon>Agaricomycotina</taxon>
        <taxon>Agaricomycetes</taxon>
        <taxon>Polyporales</taxon>
        <taxon>Meruliaceae</taxon>
        <taxon>Phlebia</taxon>
    </lineage>
</organism>
<name>A0ACC1SI53_9APHY</name>